<sequence length="378" mass="41818">MILRSILGSALLAALLFGAEANEQAGKMKPMFQSVDPSKATLVGSGEDKEYCAVCGMNLVKFYKTNHVYNGKQVASLHCLYELTEGKIPSDAQVVDTKNLNFIDANKAFYVVGSKIGGTMTRNSKYAFSTEADAKEFQAENGGEIMDFAKAYEIAGQDFDGDNKMIKAKREGGVYAHGKEFYEANCEKTDPKSFKAISELKAHLKKTCDAKGASKAPEYDKHLQAAALYLWDAPANLGTSDQASKSKQKTQKAERIVVPKGARCPVCGMLIGKNPQWATMMKTSKEELYFDGVKDMMKYYFEKGKKDDQIYVSDYYKLNKIDARTAYYVTGSNVLGPMGNELIPFASEEDAKTFAKDHGGKQIVKFDEITTLLVERLM</sequence>
<dbReference type="SUPFAM" id="SSF160387">
    <property type="entry name" value="NosL/MerB-like"/>
    <property type="match status" value="2"/>
</dbReference>
<feature type="signal peptide" evidence="1">
    <location>
        <begin position="1"/>
        <end position="21"/>
    </location>
</feature>
<protein>
    <submittedName>
        <fullName evidence="2">Nitrous oxide reductase accessory protein NosL</fullName>
    </submittedName>
</protein>
<comment type="caution">
    <text evidence="2">The sequence shown here is derived from an EMBL/GenBank/DDBJ whole genome shotgun (WGS) entry which is preliminary data.</text>
</comment>
<keyword evidence="1" id="KW-0732">Signal</keyword>
<organism evidence="2 3">
    <name type="scientific">Campylobacter massiliensis</name>
    <dbReference type="NCBI Taxonomy" id="2762557"/>
    <lineage>
        <taxon>Bacteria</taxon>
        <taxon>Pseudomonadati</taxon>
        <taxon>Campylobacterota</taxon>
        <taxon>Epsilonproteobacteria</taxon>
        <taxon>Campylobacterales</taxon>
        <taxon>Campylobacteraceae</taxon>
        <taxon>Campylobacter</taxon>
    </lineage>
</organism>
<dbReference type="AlphaFoldDB" id="A0A842J492"/>
<evidence type="ECO:0000313" key="2">
    <source>
        <dbReference type="EMBL" id="MBC2882627.1"/>
    </source>
</evidence>
<dbReference type="Proteomes" id="UP000552683">
    <property type="component" value="Unassembled WGS sequence"/>
</dbReference>
<keyword evidence="3" id="KW-1185">Reference proteome</keyword>
<evidence type="ECO:0000313" key="3">
    <source>
        <dbReference type="Proteomes" id="UP000552683"/>
    </source>
</evidence>
<dbReference type="Pfam" id="PF05573">
    <property type="entry name" value="NosL"/>
    <property type="match status" value="2"/>
</dbReference>
<dbReference type="EMBL" id="JACLZK010000001">
    <property type="protein sequence ID" value="MBC2882627.1"/>
    <property type="molecule type" value="Genomic_DNA"/>
</dbReference>
<dbReference type="PANTHER" id="PTHR41247">
    <property type="entry name" value="HTH-TYPE TRANSCRIPTIONAL REPRESSOR YCNK"/>
    <property type="match status" value="1"/>
</dbReference>
<evidence type="ECO:0000256" key="1">
    <source>
        <dbReference type="SAM" id="SignalP"/>
    </source>
</evidence>
<proteinExistence type="predicted"/>
<reference evidence="2 3" key="1">
    <citation type="submission" date="2020-08" db="EMBL/GenBank/DDBJ databases">
        <title>Complete genome and description of Campylobacter massiliensis Marseille-Q3452 sp. nov.</title>
        <authorList>
            <person name="Antezack A."/>
        </authorList>
    </citation>
    <scope>NUCLEOTIDE SEQUENCE [LARGE SCALE GENOMIC DNA]</scope>
    <source>
        <strain evidence="2 3">Marseille-Q3452</strain>
    </source>
</reference>
<dbReference type="PANTHER" id="PTHR41247:SF1">
    <property type="entry name" value="HTH-TYPE TRANSCRIPTIONAL REPRESSOR YCNK"/>
    <property type="match status" value="1"/>
</dbReference>
<name>A0A842J492_9BACT</name>
<feature type="chain" id="PRO_5032720598" evidence="1">
    <location>
        <begin position="22"/>
        <end position="378"/>
    </location>
</feature>
<accession>A0A842J492</accession>
<dbReference type="RefSeq" id="WP_185898225.1">
    <property type="nucleotide sequence ID" value="NZ_JACLZK010000001.1"/>
</dbReference>
<dbReference type="InterPro" id="IPR008719">
    <property type="entry name" value="N2O_reductase_NosL"/>
</dbReference>
<gene>
    <name evidence="2" type="ORF">H7R39_05030</name>
</gene>
<dbReference type="Gene3D" id="3.30.70.2050">
    <property type="match status" value="2"/>
</dbReference>